<dbReference type="GeneID" id="77943135"/>
<name>A0A4Y6EJC2_9CAUD</name>
<keyword evidence="2" id="KW-1185">Reference proteome</keyword>
<sequence length="107" mass="12187">MSADNWATCARCSRDHLLAAAMVEEEVKLSLDRAYGEVSRGEYAALEREGERKVREAREVVDYQFDTFREDYEIYGAETGTVTVGYSGQCTKCDYGVHFEYNHEIPA</sequence>
<dbReference type="Proteomes" id="UP000319811">
    <property type="component" value="Segment"/>
</dbReference>
<protein>
    <submittedName>
        <fullName evidence="1">Uncharacterized protein</fullName>
    </submittedName>
</protein>
<organism evidence="1 2">
    <name type="scientific">Gordonia phage Mollymur</name>
    <dbReference type="NCBI Taxonomy" id="2590895"/>
    <lineage>
        <taxon>Viruses</taxon>
        <taxon>Duplodnaviria</taxon>
        <taxon>Heunggongvirae</taxon>
        <taxon>Uroviricota</taxon>
        <taxon>Caudoviricetes</taxon>
        <taxon>Mollymurvirus</taxon>
        <taxon>Mollymurvirus mollymur</taxon>
    </lineage>
</organism>
<gene>
    <name evidence="1" type="primary">53</name>
    <name evidence="1" type="ORF">SEA_MOLLYMUR_53</name>
</gene>
<dbReference type="EMBL" id="MK977705">
    <property type="protein sequence ID" value="QDF15414.1"/>
    <property type="molecule type" value="Genomic_DNA"/>
</dbReference>
<dbReference type="RefSeq" id="YP_010667025.1">
    <property type="nucleotide sequence ID" value="NC_070948.1"/>
</dbReference>
<evidence type="ECO:0000313" key="2">
    <source>
        <dbReference type="Proteomes" id="UP000319811"/>
    </source>
</evidence>
<proteinExistence type="predicted"/>
<accession>A0A4Y6EJC2</accession>
<evidence type="ECO:0000313" key="1">
    <source>
        <dbReference type="EMBL" id="QDF15414.1"/>
    </source>
</evidence>
<reference evidence="1 2" key="1">
    <citation type="submission" date="2019-05" db="EMBL/GenBank/DDBJ databases">
        <authorList>
            <person name="Murphy M.E."/>
            <person name="Alvaro L.E."/>
            <person name="Baker K.N."/>
            <person name="Baxter I.S."/>
            <person name="Brown M.R."/>
            <person name="Driscoll K.D."/>
            <person name="Elrubaie J.M."/>
            <person name="Feith S.L."/>
            <person name="Indihar D.F."/>
            <person name="Knoch V.T."/>
            <person name="Koirtyohann K.M."/>
            <person name="Kratz M.A."/>
            <person name="Lear A.H."/>
            <person name="Lindblom K.E."/>
            <person name="Marcus E.R."/>
            <person name="Sensor R."/>
            <person name="Sherman S.J."/>
            <person name="Swift V.R."/>
            <person name="White K.E."/>
            <person name="Wills S.J."/>
            <person name="Gatt S.M."/>
            <person name="Lohbauer S.A."/>
            <person name="Power T.R."/>
            <person name="Rosales K.A."/>
            <person name="Sisson B.M."/>
            <person name="Isern S."/>
            <person name="Michael S.F."/>
            <person name="Monti D.L."/>
            <person name="Garlena R.A."/>
            <person name="Russell D.A."/>
            <person name="Pope W.H."/>
            <person name="Jacobs-Sera D."/>
            <person name="Hatfull G.F."/>
        </authorList>
    </citation>
    <scope>NUCLEOTIDE SEQUENCE [LARGE SCALE GENOMIC DNA]</scope>
</reference>
<dbReference type="KEGG" id="vg:77943135"/>